<organism evidence="2">
    <name type="scientific">Hexamita inflata</name>
    <dbReference type="NCBI Taxonomy" id="28002"/>
    <lineage>
        <taxon>Eukaryota</taxon>
        <taxon>Metamonada</taxon>
        <taxon>Diplomonadida</taxon>
        <taxon>Hexamitidae</taxon>
        <taxon>Hexamitinae</taxon>
        <taxon>Hexamita</taxon>
    </lineage>
</organism>
<accession>A0AA86NXN0</accession>
<keyword evidence="4" id="KW-1185">Reference proteome</keyword>
<sequence>MNYQTLGDNILPVQNSLNKNLNFYPQTDIQKYQQVYNLSDTQLGNWDPITELQQQIQDDSSYVNSEQIIISSTSSDTYTYPYNQQNQEFDGTGLLFGLVFAKLEQIIFYVDVTQFNFNSNIDHFFSILELMNPYSQMKIYSVENKIVLLFEGQVNDIRTKYLRQKFQIHNDTIIRGELLVAHMKQISTKLKTHIFILSQGIDYKDSLNYSFPGIQITIVNTKLWQVKHTTQNYYFNSYQIIKSQVQATIYRFKNAIGANLVDLYNQTVEIKTQLDYLRIFRTKILQMLTPYLDTEVQYSPLIESQASIGNQHVIFLVLPIVKNQVVIGIVATSFSLQTIQEMIISQAPEYFTSNLFSDTTKSYNKNDITKLSPGELRQKVKLTNNLKNYSYFQKIYNKNRNLMIFQPKLENIYLNLMTILQLKKQQNNTIQNKQTIPKYNKDTLQFDPKNNYIFSVNQTYSEQKYLFSNQQKNESVQLLYIGQQCYVDDYKLLFEIKYNEHELLKYDNCTYFKQKTNITKCLCEFDNTLQIKLPFQSLQFIQNGKILNPYILRKFGIFDLLKQVTVRELLRLTECSENVNGKTDEYMYLIPGTDISMKITQQFLFYIRVWRYMHLLTQVYSQTVTTERMCIFSHFNQMRLCTTYQYSPNIEVFDQTQLKYQQFEFANKHWLVPHADNEFPSTCHESWLFQNKQSVAKDIFANSFEFSESIISYSMYNTYQGQVSLSPISEPYSYSPYLFIQNNIDKNEIEISTYYIDETYGDFQFLYIDSAGFILSSTQQQSKGKQTQTINEFDIFDSQLCQLSKQSQVLLDALFIAGLVKISYSISSGQVCTRYELIVDGAQNFILNQTTYQIQYMQKSHIYFVTTDNAIDMNIFSHTQEQLCFSSMQKYNDYLSKYFQTNNFKFQISGKNYSISDDYNLSYSTSNYEFGIREQLPIVNYSSLTRIVLILLVIFVIYFVALNSFWMH</sequence>
<protein>
    <recommendedName>
        <fullName evidence="5">Transmembrane protein</fullName>
    </recommendedName>
</protein>
<name>A0AA86NXN0_9EUKA</name>
<feature type="transmembrane region" description="Helical" evidence="1">
    <location>
        <begin position="947"/>
        <end position="966"/>
    </location>
</feature>
<proteinExistence type="predicted"/>
<dbReference type="AlphaFoldDB" id="A0AA86NXN0"/>
<evidence type="ECO:0000313" key="4">
    <source>
        <dbReference type="Proteomes" id="UP001642409"/>
    </source>
</evidence>
<gene>
    <name evidence="2" type="ORF">HINF_LOCUS14903</name>
    <name evidence="3" type="ORF">HINF_LOCUS1815</name>
</gene>
<dbReference type="EMBL" id="CATOUU010000380">
    <property type="protein sequence ID" value="CAI9927258.1"/>
    <property type="molecule type" value="Genomic_DNA"/>
</dbReference>
<dbReference type="EMBL" id="CAXDID020000003">
    <property type="protein sequence ID" value="CAL5972258.1"/>
    <property type="molecule type" value="Genomic_DNA"/>
</dbReference>
<evidence type="ECO:0008006" key="5">
    <source>
        <dbReference type="Google" id="ProtNLM"/>
    </source>
</evidence>
<evidence type="ECO:0000256" key="1">
    <source>
        <dbReference type="SAM" id="Phobius"/>
    </source>
</evidence>
<keyword evidence="1" id="KW-0472">Membrane</keyword>
<evidence type="ECO:0000313" key="3">
    <source>
        <dbReference type="EMBL" id="CAL5972258.1"/>
    </source>
</evidence>
<reference evidence="2" key="1">
    <citation type="submission" date="2023-06" db="EMBL/GenBank/DDBJ databases">
        <authorList>
            <person name="Kurt Z."/>
        </authorList>
    </citation>
    <scope>NUCLEOTIDE SEQUENCE</scope>
</reference>
<comment type="caution">
    <text evidence="2">The sequence shown here is derived from an EMBL/GenBank/DDBJ whole genome shotgun (WGS) entry which is preliminary data.</text>
</comment>
<evidence type="ECO:0000313" key="2">
    <source>
        <dbReference type="EMBL" id="CAI9927258.1"/>
    </source>
</evidence>
<keyword evidence="1" id="KW-1133">Transmembrane helix</keyword>
<reference evidence="3 4" key="2">
    <citation type="submission" date="2024-07" db="EMBL/GenBank/DDBJ databases">
        <authorList>
            <person name="Akdeniz Z."/>
        </authorList>
    </citation>
    <scope>NUCLEOTIDE SEQUENCE [LARGE SCALE GENOMIC DNA]</scope>
</reference>
<dbReference type="Proteomes" id="UP001642409">
    <property type="component" value="Unassembled WGS sequence"/>
</dbReference>
<keyword evidence="1" id="KW-0812">Transmembrane</keyword>